<gene>
    <name evidence="1" type="ORF">SAMN04244553_3295</name>
</gene>
<keyword evidence="2" id="KW-1185">Reference proteome</keyword>
<dbReference type="Proteomes" id="UP000219565">
    <property type="component" value="Unassembled WGS sequence"/>
</dbReference>
<dbReference type="AlphaFoldDB" id="A0A285LE77"/>
<reference evidence="1 2" key="1">
    <citation type="submission" date="2017-09" db="EMBL/GenBank/DDBJ databases">
        <authorList>
            <person name="Ehlers B."/>
            <person name="Leendertz F.H."/>
        </authorList>
    </citation>
    <scope>NUCLEOTIDE SEQUENCE [LARGE SCALE GENOMIC DNA]</scope>
    <source>
        <strain evidence="1 2">DSM 45537</strain>
    </source>
</reference>
<organism evidence="1 2">
    <name type="scientific">Nocardia amikacinitolerans</name>
    <dbReference type="NCBI Taxonomy" id="756689"/>
    <lineage>
        <taxon>Bacteria</taxon>
        <taxon>Bacillati</taxon>
        <taxon>Actinomycetota</taxon>
        <taxon>Actinomycetes</taxon>
        <taxon>Mycobacteriales</taxon>
        <taxon>Nocardiaceae</taxon>
        <taxon>Nocardia</taxon>
    </lineage>
</organism>
<proteinExistence type="predicted"/>
<dbReference type="EMBL" id="OBEG01000003">
    <property type="protein sequence ID" value="SNY81691.1"/>
    <property type="molecule type" value="Genomic_DNA"/>
</dbReference>
<evidence type="ECO:0000313" key="1">
    <source>
        <dbReference type="EMBL" id="SNY81691.1"/>
    </source>
</evidence>
<evidence type="ECO:0000313" key="2">
    <source>
        <dbReference type="Proteomes" id="UP000219565"/>
    </source>
</evidence>
<accession>A0A285LE77</accession>
<sequence length="422" mass="43308">MVARSVVTLGVSTERGAVHAVALADTGEKLVERVLVHRVAKTHGDSKADVAAAVQAAMDYVAAEVGEGREIAGAAVAYRDAAERRAIVTRLASGPWRTASLLSTKSAHLSAAGMMTWLGEFDDLLVCEVVPGHQAFTLVDKGRNRVLAAVSQTGGTNEASLGAAVTAAWDQFEAAAVRPDGVVLIGSAAEEPAVREAVDRFGAPVLPCKIASSAAAVGAALFAMADVPELVDTVEEERGSRSSAGLFVAASVVAAGLVVGGVFTLGDYSIRSVVADARNTADAHVVPGTGSSSGMAVGSSVQPEIIAREDRGAASVPRQLPLVTGDTPAVGPQTVVQRWGSGQDRPLTLEEAEALGETDTAAASVVPGTGIPSTTRVGAPNDAMLFPGEAPPPPAFTPESYEWWDNHLRLLAQWASQQLAQA</sequence>
<name>A0A285LE77_9NOCA</name>
<protein>
    <submittedName>
        <fullName evidence="1">Uncharacterized protein</fullName>
    </submittedName>
</protein>
<dbReference type="STRING" id="1379680.GCA_001612615_04819"/>